<organism evidence="1 2">
    <name type="scientific">Solanum commersonii</name>
    <name type="common">Commerson's wild potato</name>
    <name type="synonym">Commerson's nightshade</name>
    <dbReference type="NCBI Taxonomy" id="4109"/>
    <lineage>
        <taxon>Eukaryota</taxon>
        <taxon>Viridiplantae</taxon>
        <taxon>Streptophyta</taxon>
        <taxon>Embryophyta</taxon>
        <taxon>Tracheophyta</taxon>
        <taxon>Spermatophyta</taxon>
        <taxon>Magnoliopsida</taxon>
        <taxon>eudicotyledons</taxon>
        <taxon>Gunneridae</taxon>
        <taxon>Pentapetalae</taxon>
        <taxon>asterids</taxon>
        <taxon>lamiids</taxon>
        <taxon>Solanales</taxon>
        <taxon>Solanaceae</taxon>
        <taxon>Solanoideae</taxon>
        <taxon>Solaneae</taxon>
        <taxon>Solanum</taxon>
    </lineage>
</organism>
<name>A0A9J6A3M9_SOLCO</name>
<dbReference type="Proteomes" id="UP000824120">
    <property type="component" value="Chromosome 3"/>
</dbReference>
<reference evidence="1 2" key="1">
    <citation type="submission" date="2020-09" db="EMBL/GenBank/DDBJ databases">
        <title>De no assembly of potato wild relative species, Solanum commersonii.</title>
        <authorList>
            <person name="Cho K."/>
        </authorList>
    </citation>
    <scope>NUCLEOTIDE SEQUENCE [LARGE SCALE GENOMIC DNA]</scope>
    <source>
        <strain evidence="1">LZ3.2</strain>
        <tissue evidence="1">Leaf</tissue>
    </source>
</reference>
<gene>
    <name evidence="1" type="ORF">H5410_018997</name>
</gene>
<dbReference type="AlphaFoldDB" id="A0A9J6A3M9"/>
<protein>
    <submittedName>
        <fullName evidence="1">Uncharacterized protein</fullName>
    </submittedName>
</protein>
<accession>A0A9J6A3M9</accession>
<evidence type="ECO:0000313" key="1">
    <source>
        <dbReference type="EMBL" id="KAG5619173.1"/>
    </source>
</evidence>
<proteinExistence type="predicted"/>
<comment type="caution">
    <text evidence="1">The sequence shown here is derived from an EMBL/GenBank/DDBJ whole genome shotgun (WGS) entry which is preliminary data.</text>
</comment>
<keyword evidence="2" id="KW-1185">Reference proteome</keyword>
<sequence length="99" mass="11526">MTKFSAESKLSRNRLYRKLTNIQAKKLKDFVDYSGMKDDEIVSMQMLLVFIEQSKGEKSPQNVTDQEILERWDTIPVFVVRNHNGNDIDSTNGLWSQQT</sequence>
<dbReference type="EMBL" id="JACXVP010000003">
    <property type="protein sequence ID" value="KAG5619173.1"/>
    <property type="molecule type" value="Genomic_DNA"/>
</dbReference>
<evidence type="ECO:0000313" key="2">
    <source>
        <dbReference type="Proteomes" id="UP000824120"/>
    </source>
</evidence>